<organism evidence="3 4">
    <name type="scientific">Mycena rosella</name>
    <name type="common">Pink bonnet</name>
    <name type="synonym">Agaricus rosellus</name>
    <dbReference type="NCBI Taxonomy" id="1033263"/>
    <lineage>
        <taxon>Eukaryota</taxon>
        <taxon>Fungi</taxon>
        <taxon>Dikarya</taxon>
        <taxon>Basidiomycota</taxon>
        <taxon>Agaricomycotina</taxon>
        <taxon>Agaricomycetes</taxon>
        <taxon>Agaricomycetidae</taxon>
        <taxon>Agaricales</taxon>
        <taxon>Marasmiineae</taxon>
        <taxon>Mycenaceae</taxon>
        <taxon>Mycena</taxon>
    </lineage>
</organism>
<proteinExistence type="predicted"/>
<name>A0AAD7GSI4_MYCRO</name>
<feature type="region of interest" description="Disordered" evidence="1">
    <location>
        <begin position="110"/>
        <end position="140"/>
    </location>
</feature>
<dbReference type="EMBL" id="JARKIE010000010">
    <property type="protein sequence ID" value="KAJ7704355.1"/>
    <property type="molecule type" value="Genomic_DNA"/>
</dbReference>
<keyword evidence="2" id="KW-0472">Membrane</keyword>
<keyword evidence="4" id="KW-1185">Reference proteome</keyword>
<keyword evidence="2" id="KW-1133">Transmembrane helix</keyword>
<dbReference type="AlphaFoldDB" id="A0AAD7GSI4"/>
<protein>
    <submittedName>
        <fullName evidence="3">Uncharacterized protein</fullName>
    </submittedName>
</protein>
<keyword evidence="2" id="KW-0812">Transmembrane</keyword>
<evidence type="ECO:0000313" key="3">
    <source>
        <dbReference type="EMBL" id="KAJ7704355.1"/>
    </source>
</evidence>
<gene>
    <name evidence="3" type="ORF">B0H17DRAFT_1126718</name>
</gene>
<comment type="caution">
    <text evidence="3">The sequence shown here is derived from an EMBL/GenBank/DDBJ whole genome shotgun (WGS) entry which is preliminary data.</text>
</comment>
<feature type="compositionally biased region" description="Basic and acidic residues" evidence="1">
    <location>
        <begin position="114"/>
        <end position="140"/>
    </location>
</feature>
<feature type="transmembrane region" description="Helical" evidence="2">
    <location>
        <begin position="53"/>
        <end position="74"/>
    </location>
</feature>
<evidence type="ECO:0000256" key="2">
    <source>
        <dbReference type="SAM" id="Phobius"/>
    </source>
</evidence>
<dbReference type="Proteomes" id="UP001221757">
    <property type="component" value="Unassembled WGS sequence"/>
</dbReference>
<accession>A0AAD7GSI4</accession>
<reference evidence="3" key="1">
    <citation type="submission" date="2023-03" db="EMBL/GenBank/DDBJ databases">
        <title>Massive genome expansion in bonnet fungi (Mycena s.s.) driven by repeated elements and novel gene families across ecological guilds.</title>
        <authorList>
            <consortium name="Lawrence Berkeley National Laboratory"/>
            <person name="Harder C.B."/>
            <person name="Miyauchi S."/>
            <person name="Viragh M."/>
            <person name="Kuo A."/>
            <person name="Thoen E."/>
            <person name="Andreopoulos B."/>
            <person name="Lu D."/>
            <person name="Skrede I."/>
            <person name="Drula E."/>
            <person name="Henrissat B."/>
            <person name="Morin E."/>
            <person name="Kohler A."/>
            <person name="Barry K."/>
            <person name="LaButti K."/>
            <person name="Morin E."/>
            <person name="Salamov A."/>
            <person name="Lipzen A."/>
            <person name="Mereny Z."/>
            <person name="Hegedus B."/>
            <person name="Baldrian P."/>
            <person name="Stursova M."/>
            <person name="Weitz H."/>
            <person name="Taylor A."/>
            <person name="Grigoriev I.V."/>
            <person name="Nagy L.G."/>
            <person name="Martin F."/>
            <person name="Kauserud H."/>
        </authorList>
    </citation>
    <scope>NUCLEOTIDE SEQUENCE</scope>
    <source>
        <strain evidence="3">CBHHK067</strain>
    </source>
</reference>
<evidence type="ECO:0000313" key="4">
    <source>
        <dbReference type="Proteomes" id="UP001221757"/>
    </source>
</evidence>
<sequence>MAVWVRGAWHEMNVKKIQIQKVNEVPVGVECLVSVVWRRSRHPRSAAHLDLRVSGVESVVVVGWNVVLVVVAVVSSRQGKPRSKDVGATRHWENQIHAYLSLTRHIHPCTGSGSEKESRRRDVGAMRHQQEGDWGQRQERVGTSRCWGDRASAGGDCWSPTGGVDWGHRSLGRGQH</sequence>
<evidence type="ECO:0000256" key="1">
    <source>
        <dbReference type="SAM" id="MobiDB-lite"/>
    </source>
</evidence>